<evidence type="ECO:0000256" key="1">
    <source>
        <dbReference type="ARBA" id="ARBA00006484"/>
    </source>
</evidence>
<accession>A0A0P7BV33</accession>
<evidence type="ECO:0000313" key="4">
    <source>
        <dbReference type="Proteomes" id="UP000050424"/>
    </source>
</evidence>
<organism evidence="3 4">
    <name type="scientific">Neonectria ditissima</name>
    <dbReference type="NCBI Taxonomy" id="78410"/>
    <lineage>
        <taxon>Eukaryota</taxon>
        <taxon>Fungi</taxon>
        <taxon>Dikarya</taxon>
        <taxon>Ascomycota</taxon>
        <taxon>Pezizomycotina</taxon>
        <taxon>Sordariomycetes</taxon>
        <taxon>Hypocreomycetidae</taxon>
        <taxon>Hypocreales</taxon>
        <taxon>Nectriaceae</taxon>
        <taxon>Neonectria</taxon>
    </lineage>
</organism>
<dbReference type="EMBL" id="LKCW01000006">
    <property type="protein sequence ID" value="KPM45544.1"/>
    <property type="molecule type" value="Genomic_DNA"/>
</dbReference>
<evidence type="ECO:0000256" key="2">
    <source>
        <dbReference type="ARBA" id="ARBA00023002"/>
    </source>
</evidence>
<dbReference type="PANTHER" id="PTHR43669">
    <property type="entry name" value="5-KETO-D-GLUCONATE 5-REDUCTASE"/>
    <property type="match status" value="1"/>
</dbReference>
<dbReference type="AlphaFoldDB" id="A0A0P7BV33"/>
<dbReference type="GO" id="GO:0016491">
    <property type="term" value="F:oxidoreductase activity"/>
    <property type="evidence" value="ECO:0007669"/>
    <property type="project" value="UniProtKB-KW"/>
</dbReference>
<evidence type="ECO:0008006" key="5">
    <source>
        <dbReference type="Google" id="ProtNLM"/>
    </source>
</evidence>
<reference evidence="3 4" key="1">
    <citation type="submission" date="2015-09" db="EMBL/GenBank/DDBJ databases">
        <title>Draft genome of a European isolate of the apple canker pathogen Neonectria ditissima.</title>
        <authorList>
            <person name="Gomez-Cortecero A."/>
            <person name="Harrison R.J."/>
            <person name="Armitage A.D."/>
        </authorList>
    </citation>
    <scope>NUCLEOTIDE SEQUENCE [LARGE SCALE GENOMIC DNA]</scope>
    <source>
        <strain evidence="3 4">R09/05</strain>
    </source>
</reference>
<dbReference type="OrthoDB" id="5336600at2759"/>
<proteinExistence type="inferred from homology"/>
<keyword evidence="2" id="KW-0560">Oxidoreductase</keyword>
<dbReference type="InterPro" id="IPR002347">
    <property type="entry name" value="SDR_fam"/>
</dbReference>
<dbReference type="Pfam" id="PF00106">
    <property type="entry name" value="adh_short"/>
    <property type="match status" value="1"/>
</dbReference>
<keyword evidence="4" id="KW-1185">Reference proteome</keyword>
<dbReference type="STRING" id="78410.A0A0P7BV33"/>
<dbReference type="Gene3D" id="3.40.50.720">
    <property type="entry name" value="NAD(P)-binding Rossmann-like Domain"/>
    <property type="match status" value="1"/>
</dbReference>
<name>A0A0P7BV33_9HYPO</name>
<sequence length="235" mass="25210">MAAKSPIVLIIGAGPNIGQAVARNFASKGYKVALAARSLKAADSTANQLNIPSDFSKPDDVVNAFTKVKEVLGIPSVVVYNVSANHFTPADDPFSLSFADFSSDTNINIHGAFIAAQQAVSGFAQLPASAARTFIYTGNVLNVAILPRFLSQGIGKSGAAHMIWAASDAYKDRGYKFYYADERKADGSPKYRVDGDAHADLFWELANAKTQGPWMQTFVQGVGYKKFDTIYTPLA</sequence>
<evidence type="ECO:0000313" key="3">
    <source>
        <dbReference type="EMBL" id="KPM45544.1"/>
    </source>
</evidence>
<comment type="caution">
    <text evidence="3">The sequence shown here is derived from an EMBL/GenBank/DDBJ whole genome shotgun (WGS) entry which is preliminary data.</text>
</comment>
<dbReference type="Proteomes" id="UP000050424">
    <property type="component" value="Unassembled WGS sequence"/>
</dbReference>
<dbReference type="SUPFAM" id="SSF51735">
    <property type="entry name" value="NAD(P)-binding Rossmann-fold domains"/>
    <property type="match status" value="1"/>
</dbReference>
<gene>
    <name evidence="3" type="ORF">AK830_g972</name>
</gene>
<protein>
    <recommendedName>
        <fullName evidence="5">Short chain type dehydrogenase</fullName>
    </recommendedName>
</protein>
<dbReference type="InterPro" id="IPR036291">
    <property type="entry name" value="NAD(P)-bd_dom_sf"/>
</dbReference>
<comment type="similarity">
    <text evidence="1">Belongs to the short-chain dehydrogenases/reductases (SDR) family.</text>
</comment>
<dbReference type="PANTHER" id="PTHR43669:SF4">
    <property type="entry name" value="SHORT-CHAIN DEHYDROGENASE"/>
    <property type="match status" value="1"/>
</dbReference>